<dbReference type="Proteomes" id="UP000704611">
    <property type="component" value="Unassembled WGS sequence"/>
</dbReference>
<feature type="binding site" evidence="2">
    <location>
        <position position="239"/>
    </location>
    <ligand>
        <name>pyridoxal 5'-phosphate</name>
        <dbReference type="ChEBI" id="CHEBI:597326"/>
    </ligand>
</feature>
<evidence type="ECO:0000256" key="3">
    <source>
        <dbReference type="NCBIfam" id="TIGR01814"/>
    </source>
</evidence>
<dbReference type="PANTHER" id="PTHR14084">
    <property type="entry name" value="KYNURENINASE"/>
    <property type="match status" value="1"/>
</dbReference>
<dbReference type="GO" id="GO:0030429">
    <property type="term" value="F:kynureninase activity"/>
    <property type="evidence" value="ECO:0007669"/>
    <property type="project" value="UniProtKB-EC"/>
</dbReference>
<feature type="modified residue" description="N6-(pyridoxal phosphate)lysine" evidence="2">
    <location>
        <position position="240"/>
    </location>
</feature>
<feature type="binding site" evidence="2">
    <location>
        <begin position="138"/>
        <end position="141"/>
    </location>
    <ligand>
        <name>pyridoxal 5'-phosphate</name>
        <dbReference type="ChEBI" id="CHEBI:597326"/>
    </ligand>
</feature>
<comment type="catalytic activity">
    <reaction evidence="2 4">
        <text>L-kynurenine + H2O = anthranilate + L-alanine + H(+)</text>
        <dbReference type="Rhea" id="RHEA:16813"/>
        <dbReference type="ChEBI" id="CHEBI:15377"/>
        <dbReference type="ChEBI" id="CHEBI:15378"/>
        <dbReference type="ChEBI" id="CHEBI:16567"/>
        <dbReference type="ChEBI" id="CHEBI:57959"/>
        <dbReference type="ChEBI" id="CHEBI:57972"/>
        <dbReference type="EC" id="3.7.1.3"/>
    </reaction>
</comment>
<dbReference type="EMBL" id="JAHRID010000005">
    <property type="protein sequence ID" value="MBV2129865.1"/>
    <property type="molecule type" value="Genomic_DNA"/>
</dbReference>
<comment type="pathway">
    <text evidence="2 4">Cofactor biosynthesis; NAD(+) biosynthesis; quinolinate from L-kynurenine: step 2/3.</text>
</comment>
<dbReference type="Pfam" id="PF22580">
    <property type="entry name" value="KYNU_C"/>
    <property type="match status" value="1"/>
</dbReference>
<evidence type="ECO:0000313" key="6">
    <source>
        <dbReference type="Proteomes" id="UP000704611"/>
    </source>
</evidence>
<dbReference type="HAMAP" id="MF_01970">
    <property type="entry name" value="Kynureninase"/>
    <property type="match status" value="1"/>
</dbReference>
<keyword evidence="1 2" id="KW-0663">Pyridoxal phosphate</keyword>
<dbReference type="EC" id="3.7.1.3" evidence="2 3"/>
<dbReference type="RefSeq" id="WP_217669781.1">
    <property type="nucleotide sequence ID" value="NZ_JAHRID010000005.1"/>
</dbReference>
<keyword evidence="6" id="KW-1185">Reference proteome</keyword>
<dbReference type="PIRSF" id="PIRSF038800">
    <property type="entry name" value="KYNU"/>
    <property type="match status" value="1"/>
</dbReference>
<reference evidence="5 6" key="1">
    <citation type="submission" date="2021-06" db="EMBL/GenBank/DDBJ databases">
        <title>Rheinheimera indica sp. nov., isolated from deep-sea sediment.</title>
        <authorList>
            <person name="Wang Z."/>
            <person name="Zhang X.-Y."/>
        </authorList>
    </citation>
    <scope>NUCLEOTIDE SEQUENCE [LARGE SCALE GENOMIC DNA]</scope>
    <source>
        <strain evidence="5 6">SM2107</strain>
    </source>
</reference>
<feature type="binding site" evidence="2">
    <location>
        <position position="185"/>
    </location>
    <ligand>
        <name>pyridoxal 5'-phosphate</name>
        <dbReference type="ChEBI" id="CHEBI:597326"/>
    </ligand>
</feature>
<feature type="binding site" evidence="2">
    <location>
        <position position="269"/>
    </location>
    <ligand>
        <name>pyridoxal 5'-phosphate</name>
        <dbReference type="ChEBI" id="CHEBI:597326"/>
    </ligand>
</feature>
<comment type="function">
    <text evidence="2 4">Catalyzes the cleavage of L-kynurenine (L-Kyn) and L-3-hydroxykynurenine (L-3OHKyn) into anthranilic acid (AA) and 3-hydroxyanthranilic acid (3-OHAA), respectively.</text>
</comment>
<comment type="subunit">
    <text evidence="2 4">Homodimer.</text>
</comment>
<dbReference type="PANTHER" id="PTHR14084:SF0">
    <property type="entry name" value="KYNURENINASE"/>
    <property type="match status" value="1"/>
</dbReference>
<evidence type="ECO:0000256" key="1">
    <source>
        <dbReference type="ARBA" id="ARBA00022898"/>
    </source>
</evidence>
<proteinExistence type="inferred from homology"/>
<protein>
    <recommendedName>
        <fullName evidence="2 3">Kynureninase</fullName>
        <ecNumber evidence="2 3">3.7.1.3</ecNumber>
    </recommendedName>
    <alternativeName>
        <fullName evidence="2">L-kynurenine hydrolase</fullName>
    </alternativeName>
</protein>
<comment type="catalytic activity">
    <reaction evidence="4">
        <text>3-hydroxy-L-kynurenine + H2O = 3-hydroxyanthranilate + L-alanine + H(+)</text>
        <dbReference type="Rhea" id="RHEA:25143"/>
        <dbReference type="ChEBI" id="CHEBI:15377"/>
        <dbReference type="ChEBI" id="CHEBI:15378"/>
        <dbReference type="ChEBI" id="CHEBI:36559"/>
        <dbReference type="ChEBI" id="CHEBI:57972"/>
        <dbReference type="ChEBI" id="CHEBI:58125"/>
        <dbReference type="EC" id="3.7.1.3"/>
    </reaction>
</comment>
<evidence type="ECO:0000256" key="2">
    <source>
        <dbReference type="HAMAP-Rule" id="MF_01970"/>
    </source>
</evidence>
<keyword evidence="2 4" id="KW-0378">Hydrolase</keyword>
<sequence>MTTLSHYLENNQTDISLPLLQQLDCQDPLATKRDAFVLPKNTVYLDGNSLGAMPKLVAERAQQVLSKQWSQDLIKSWNSHNWIDLPVTSGEKIARLVGAAPGQLICCDSTSVNLFKVLSSAMQMQPGRKVVLSLAGNFPTDLYMVQGLASLLGEHNCQLKLIDESVNDQLLEQELTDEIAVLLLTQVDFRSGRLLNMQRLTELAQAKGILVIWDLAHSAGALPIALDACNVDFAIGCGYKYLNGGPGAPAFIYAAARHHNAVSQPLSGWMGHSSPFSFDKHYQKAAGISQFLTGTPAILSMSALDAALDVFADVEMTQLREKSLALSHCFHQLVLQHNCLRPLKLITPLKPAERGSQLAYQHPDAYALCQALISHGVIADFRAPNILRLGITPLYLRYVDIWQAVTTLAELVASNEYLKPQYAVKNKVT</sequence>
<organism evidence="5 6">
    <name type="scientific">Arsukibacterium indicum</name>
    <dbReference type="NCBI Taxonomy" id="2848612"/>
    <lineage>
        <taxon>Bacteria</taxon>
        <taxon>Pseudomonadati</taxon>
        <taxon>Pseudomonadota</taxon>
        <taxon>Gammaproteobacteria</taxon>
        <taxon>Chromatiales</taxon>
        <taxon>Chromatiaceae</taxon>
        <taxon>Arsukibacterium</taxon>
    </lineage>
</organism>
<name>A0ABS6MM90_9GAMM</name>
<dbReference type="NCBIfam" id="TIGR01814">
    <property type="entry name" value="kynureninase"/>
    <property type="match status" value="1"/>
</dbReference>
<gene>
    <name evidence="2 5" type="primary">kynU</name>
    <name evidence="5" type="ORF">KQY15_12290</name>
</gene>
<dbReference type="InterPro" id="IPR010111">
    <property type="entry name" value="Kynureninase"/>
</dbReference>
<evidence type="ECO:0000313" key="5">
    <source>
        <dbReference type="EMBL" id="MBV2129865.1"/>
    </source>
</evidence>
<feature type="binding site" evidence="2">
    <location>
        <position position="214"/>
    </location>
    <ligand>
        <name>pyridoxal 5'-phosphate</name>
        <dbReference type="ChEBI" id="CHEBI:597326"/>
    </ligand>
</feature>
<accession>A0ABS6MM90</accession>
<keyword evidence="2 4" id="KW-0662">Pyridine nucleotide biosynthesis</keyword>
<feature type="binding site" evidence="2">
    <location>
        <position position="295"/>
    </location>
    <ligand>
        <name>pyridoxal 5'-phosphate</name>
        <dbReference type="ChEBI" id="CHEBI:597326"/>
    </ligand>
</feature>
<comment type="cofactor">
    <cofactor evidence="2 4">
        <name>pyridoxal 5'-phosphate</name>
        <dbReference type="ChEBI" id="CHEBI:597326"/>
    </cofactor>
</comment>
<feature type="binding site" evidence="2">
    <location>
        <position position="111"/>
    </location>
    <ligand>
        <name>pyridoxal 5'-phosphate</name>
        <dbReference type="ChEBI" id="CHEBI:597326"/>
    </ligand>
</feature>
<feature type="binding site" evidence="2">
    <location>
        <position position="110"/>
    </location>
    <ligand>
        <name>pyridoxal 5'-phosphate</name>
        <dbReference type="ChEBI" id="CHEBI:597326"/>
    </ligand>
</feature>
<feature type="binding site" evidence="2">
    <location>
        <position position="217"/>
    </location>
    <ligand>
        <name>pyridoxal 5'-phosphate</name>
        <dbReference type="ChEBI" id="CHEBI:597326"/>
    </ligand>
</feature>
<comment type="pathway">
    <text evidence="2 4">Amino-acid degradation; L-kynurenine degradation; L-alanine and anthranilate from L-kynurenine: step 1/1.</text>
</comment>
<evidence type="ECO:0000256" key="4">
    <source>
        <dbReference type="PIRNR" id="PIRNR038800"/>
    </source>
</evidence>
<comment type="caution">
    <text evidence="5">The sequence shown here is derived from an EMBL/GenBank/DDBJ whole genome shotgun (WGS) entry which is preliminary data.</text>
</comment>
<comment type="similarity">
    <text evidence="2 4">Belongs to the kynureninase family.</text>
</comment>